<gene>
    <name evidence="1" type="ORF">METZ01_LOCUS373606</name>
</gene>
<accession>A0A382TG47</accession>
<sequence>MTSEEYEEDQRALLLEARNAIRRVEYLLERLSYLLRDWPMVKRVIDQEIEKNKELTTYIKGTVERRYKKSA</sequence>
<name>A0A382TG47_9ZZZZ</name>
<organism evidence="1">
    <name type="scientific">marine metagenome</name>
    <dbReference type="NCBI Taxonomy" id="408172"/>
    <lineage>
        <taxon>unclassified sequences</taxon>
        <taxon>metagenomes</taxon>
        <taxon>ecological metagenomes</taxon>
    </lineage>
</organism>
<reference evidence="1" key="1">
    <citation type="submission" date="2018-05" db="EMBL/GenBank/DDBJ databases">
        <authorList>
            <person name="Lanie J.A."/>
            <person name="Ng W.-L."/>
            <person name="Kazmierczak K.M."/>
            <person name="Andrzejewski T.M."/>
            <person name="Davidsen T.M."/>
            <person name="Wayne K.J."/>
            <person name="Tettelin H."/>
            <person name="Glass J.I."/>
            <person name="Rusch D."/>
            <person name="Podicherti R."/>
            <person name="Tsui H.-C.T."/>
            <person name="Winkler M.E."/>
        </authorList>
    </citation>
    <scope>NUCLEOTIDE SEQUENCE</scope>
</reference>
<dbReference type="EMBL" id="UINC01136159">
    <property type="protein sequence ID" value="SVD20752.1"/>
    <property type="molecule type" value="Genomic_DNA"/>
</dbReference>
<dbReference type="AlphaFoldDB" id="A0A382TG47"/>
<protein>
    <submittedName>
        <fullName evidence="1">Uncharacterized protein</fullName>
    </submittedName>
</protein>
<evidence type="ECO:0000313" key="1">
    <source>
        <dbReference type="EMBL" id="SVD20752.1"/>
    </source>
</evidence>
<proteinExistence type="predicted"/>